<gene>
    <name evidence="3" type="ORF">XM38_009130</name>
</gene>
<dbReference type="OrthoDB" id="9809781at2"/>
<name>A0A1Z3HI85_9CYAN</name>
<evidence type="ECO:0000256" key="1">
    <source>
        <dbReference type="SAM" id="Phobius"/>
    </source>
</evidence>
<dbReference type="InterPro" id="IPR018711">
    <property type="entry name" value="NAGPA"/>
</dbReference>
<dbReference type="PANTHER" id="PTHR40446">
    <property type="entry name" value="N-ACETYLGLUCOSAMINE-1-PHOSPHODIESTER ALPHA-N-ACETYLGLUCOSAMINIDASE"/>
    <property type="match status" value="1"/>
</dbReference>
<keyword evidence="4" id="KW-1185">Reference proteome</keyword>
<protein>
    <recommendedName>
        <fullName evidence="2">Phosphodiester glycosidase domain-containing protein</fullName>
    </recommendedName>
</protein>
<keyword evidence="1" id="KW-1133">Transmembrane helix</keyword>
<organism evidence="3 4">
    <name type="scientific">Halomicronema hongdechloris C2206</name>
    <dbReference type="NCBI Taxonomy" id="1641165"/>
    <lineage>
        <taxon>Bacteria</taxon>
        <taxon>Bacillati</taxon>
        <taxon>Cyanobacteriota</taxon>
        <taxon>Cyanophyceae</taxon>
        <taxon>Nodosilineales</taxon>
        <taxon>Nodosilineaceae</taxon>
        <taxon>Halomicronema</taxon>
    </lineage>
</organism>
<evidence type="ECO:0000313" key="4">
    <source>
        <dbReference type="Proteomes" id="UP000191901"/>
    </source>
</evidence>
<dbReference type="Proteomes" id="UP000191901">
    <property type="component" value="Chromosome"/>
</dbReference>
<dbReference type="Pfam" id="PF09992">
    <property type="entry name" value="NAGPA"/>
    <property type="match status" value="1"/>
</dbReference>
<dbReference type="EMBL" id="CP021983">
    <property type="protein sequence ID" value="ASC69983.1"/>
    <property type="molecule type" value="Genomic_DNA"/>
</dbReference>
<dbReference type="KEGG" id="hhg:XM38_009130"/>
<feature type="transmembrane region" description="Helical" evidence="1">
    <location>
        <begin position="21"/>
        <end position="40"/>
    </location>
</feature>
<proteinExistence type="predicted"/>
<sequence>MTLPRKTMVKGRKHRQRYDQRYRWITWIAVGLGLSIWLPISAPAYQPPAWGNAAGATALVGQVPSQIKPEDHAAAGNRIILNGTPIRGSWQQRSGHLGVSDTALIDIGVEFLNTTRADRQPVQWFSNPEVQPLPLTAWHDAGDRYLDLSPLANQADWSWDIRGGVLSLHTPTAAIQALRRGRQSWGDRIVLDLDRATTWQVAEDLGAVTVTVQAAAPPQDRSKQPLTIEGNLISSVTLRPGPSQTQLHVRMDESARPRVWTLPDPPRLIIDVRQDTLVTKDIVWAPGLRWQQRYVALGDRSFPVYSLIVDPRQANIAVRPIWTDPTTATGIAPLVTTARRWQTAAAINGGYFNRNNRLPLGAIRRDGQWISGPILDRGVAAWDETGNLLLDRLALQQSITLAGGQRFPIQAINSGYVQAGIGLYTSAWGTTYSPIIDNEVLVTVSDGRVLNQVAAGTAGSTAVAIPSQGYLLAVRAYRDAAIALSPGTSVQLTSQPRPAAFGDYPHAIGGGPLLLKGGRIVLDTTAEGFSQAFATQAAPRSALGQRATGEWVFVAAHNSPGGRGLTLSELAHLMQQLGCVQALNLDGGSSSSLYLGGSLLNRNPRTAARVHNGIGIFIRP</sequence>
<dbReference type="STRING" id="1641165.XM38_11825"/>
<dbReference type="PANTHER" id="PTHR40446:SF2">
    <property type="entry name" value="N-ACETYLGLUCOSAMINE-1-PHOSPHODIESTER ALPHA-N-ACETYLGLUCOSAMINIDASE"/>
    <property type="match status" value="1"/>
</dbReference>
<feature type="domain" description="Phosphodiester glycosidase" evidence="2">
    <location>
        <begin position="442"/>
        <end position="617"/>
    </location>
</feature>
<accession>A0A1Z3HI85</accession>
<evidence type="ECO:0000313" key="3">
    <source>
        <dbReference type="EMBL" id="ASC69983.1"/>
    </source>
</evidence>
<keyword evidence="1" id="KW-0812">Transmembrane</keyword>
<keyword evidence="1" id="KW-0472">Membrane</keyword>
<evidence type="ECO:0000259" key="2">
    <source>
        <dbReference type="Pfam" id="PF09992"/>
    </source>
</evidence>
<dbReference type="AlphaFoldDB" id="A0A1Z3HI85"/>
<reference evidence="3 4" key="1">
    <citation type="journal article" date="2016" name="Biochim. Biophys. Acta">
        <title>Characterization of red-shifted phycobilisomes isolated from the chlorophyll f-containing cyanobacterium Halomicronema hongdechloris.</title>
        <authorList>
            <person name="Li Y."/>
            <person name="Lin Y."/>
            <person name="Garvey C.J."/>
            <person name="Birch D."/>
            <person name="Corkery R.W."/>
            <person name="Loughlin P.C."/>
            <person name="Scheer H."/>
            <person name="Willows R.D."/>
            <person name="Chen M."/>
        </authorList>
    </citation>
    <scope>NUCLEOTIDE SEQUENCE [LARGE SCALE GENOMIC DNA]</scope>
    <source>
        <strain evidence="3 4">C2206</strain>
    </source>
</reference>